<protein>
    <submittedName>
        <fullName evidence="4">LRIG3 protein</fullName>
    </submittedName>
</protein>
<keyword evidence="1" id="KW-0433">Leucine-rich repeat</keyword>
<dbReference type="SUPFAM" id="SSF52058">
    <property type="entry name" value="L domain-like"/>
    <property type="match status" value="2"/>
</dbReference>
<comment type="caution">
    <text evidence="4">The sequence shown here is derived from an EMBL/GenBank/DDBJ whole genome shotgun (WGS) entry which is preliminary data.</text>
</comment>
<dbReference type="AlphaFoldDB" id="A0A836FQH7"/>
<keyword evidence="2" id="KW-0677">Repeat</keyword>
<proteinExistence type="predicted"/>
<keyword evidence="5" id="KW-1185">Reference proteome</keyword>
<evidence type="ECO:0000313" key="4">
    <source>
        <dbReference type="EMBL" id="KAG5323592.1"/>
    </source>
</evidence>
<dbReference type="InterPro" id="IPR003591">
    <property type="entry name" value="Leu-rich_rpt_typical-subtyp"/>
</dbReference>
<dbReference type="SMART" id="SM00364">
    <property type="entry name" value="LRR_BAC"/>
    <property type="match status" value="5"/>
</dbReference>
<feature type="signal peptide" evidence="3">
    <location>
        <begin position="1"/>
        <end position="19"/>
    </location>
</feature>
<accession>A0A836FQH7</accession>
<dbReference type="PANTHER" id="PTHR45712">
    <property type="entry name" value="AGAP008170-PA"/>
    <property type="match status" value="1"/>
</dbReference>
<feature type="non-terminal residue" evidence="4">
    <location>
        <position position="1"/>
    </location>
</feature>
<dbReference type="InterPro" id="IPR032675">
    <property type="entry name" value="LRR_dom_sf"/>
</dbReference>
<dbReference type="PRINTS" id="PR00019">
    <property type="entry name" value="LEURICHRPT"/>
</dbReference>
<dbReference type="SMART" id="SM00365">
    <property type="entry name" value="LRR_SD22"/>
    <property type="match status" value="5"/>
</dbReference>
<dbReference type="SMART" id="SM00369">
    <property type="entry name" value="LRR_TYP"/>
    <property type="match status" value="12"/>
</dbReference>
<gene>
    <name evidence="4" type="primary">Lrig3_1</name>
    <name evidence="4" type="ORF">G6Z78_0002924</name>
</gene>
<name>A0A836FQH7_9HYME</name>
<dbReference type="Pfam" id="PF13855">
    <property type="entry name" value="LRR_8"/>
    <property type="match status" value="4"/>
</dbReference>
<dbReference type="EMBL" id="JAANIA010000554">
    <property type="protein sequence ID" value="KAG5323592.1"/>
    <property type="molecule type" value="Genomic_DNA"/>
</dbReference>
<organism evidence="4 5">
    <name type="scientific">Pseudoatta argentina</name>
    <dbReference type="NCBI Taxonomy" id="621737"/>
    <lineage>
        <taxon>Eukaryota</taxon>
        <taxon>Metazoa</taxon>
        <taxon>Ecdysozoa</taxon>
        <taxon>Arthropoda</taxon>
        <taxon>Hexapoda</taxon>
        <taxon>Insecta</taxon>
        <taxon>Pterygota</taxon>
        <taxon>Neoptera</taxon>
        <taxon>Endopterygota</taxon>
        <taxon>Hymenoptera</taxon>
        <taxon>Apocrita</taxon>
        <taxon>Aculeata</taxon>
        <taxon>Formicoidea</taxon>
        <taxon>Formicidae</taxon>
        <taxon>Myrmicinae</taxon>
        <taxon>Pseudoatta</taxon>
    </lineage>
</organism>
<dbReference type="GO" id="GO:0005615">
    <property type="term" value="C:extracellular space"/>
    <property type="evidence" value="ECO:0007669"/>
    <property type="project" value="TreeGrafter"/>
</dbReference>
<feature type="non-terminal residue" evidence="4">
    <location>
        <position position="699"/>
    </location>
</feature>
<evidence type="ECO:0000256" key="3">
    <source>
        <dbReference type="SAM" id="SignalP"/>
    </source>
</evidence>
<evidence type="ECO:0000313" key="5">
    <source>
        <dbReference type="Proteomes" id="UP000668214"/>
    </source>
</evidence>
<feature type="chain" id="PRO_5032984970" evidence="3">
    <location>
        <begin position="20"/>
        <end position="699"/>
    </location>
</feature>
<dbReference type="Gene3D" id="3.80.10.10">
    <property type="entry name" value="Ribonuclease Inhibitor"/>
    <property type="match status" value="4"/>
</dbReference>
<evidence type="ECO:0000256" key="1">
    <source>
        <dbReference type="ARBA" id="ARBA00022614"/>
    </source>
</evidence>
<keyword evidence="3" id="KW-0732">Signal</keyword>
<sequence length="699" mass="77345">MSGILYTLLGLAASTSLHCAVRREISPCTCRQEEFSSPVINQASVTVAASTSGVANVNNNAGGGGGNGGSGHHVGERIEVLCEKMKSFDQLAEALSGKFTPEQQITLRVAHSNLRDISRHDFKELRMSITRLELNHDHLGFPVHTFGSRSVLFIFPRYNARSGHHPLRATQRTSYQSSLIILLRMNKRAITICRVVDGDVFAGLGRTQYLSLADNEVLSIPRHILTHLSLLRTLDLSRNRISRIDLDDFKHNPTLQHLAMAGNAISEMIPGSLPPLVKHLHVGRNRLNSLNHTLRDLNQLEWLLINSNELTSLDGELPSSGHNLKMLYAADNKLTHLPAEFRYLHRLETLFLQQNKIRNLDGTLQKARRLKFLELSYNELQELNADDFLETEMLEDLELGHNSLKSLGGADGDGNGSSALYPLRSLKCLNLTHNELREFSLASLRGLRELKLLDLSNNRIARLHRGRPSSENLVEEEGEEIAGSTIQDLRLQHNELRSLDGSLFLGMKELQRLNLSHNALGPTIGPRDLRGLDGLRVLDISHNQLTTLEDTSETWLPSLEELNASHNRLVTLSGRDFRGFPVLCWADVSMNQIRTLMPELVANTRCTIHGVPDVLRIYLQDNPVLCDAALADLTVALEVNHAKVYGVGSDCPTTTTSASLMTVELTSALPQAPLPPTLLQLAATAVASRSNVSFAATLE</sequence>
<dbReference type="Proteomes" id="UP000668214">
    <property type="component" value="Unassembled WGS sequence"/>
</dbReference>
<dbReference type="InterPro" id="IPR001611">
    <property type="entry name" value="Leu-rich_rpt"/>
</dbReference>
<reference evidence="4" key="1">
    <citation type="submission" date="2020-02" db="EMBL/GenBank/DDBJ databases">
        <title>Relaxed selection underlies rapid genomic changes in the transitions from sociality to social parasitism in ants.</title>
        <authorList>
            <person name="Bi X."/>
        </authorList>
    </citation>
    <scope>NUCLEOTIDE SEQUENCE</scope>
    <source>
        <strain evidence="4">BGI-DK2014c</strain>
        <tissue evidence="4">Whole body</tissue>
    </source>
</reference>
<evidence type="ECO:0000256" key="2">
    <source>
        <dbReference type="ARBA" id="ARBA00022737"/>
    </source>
</evidence>
<dbReference type="PANTHER" id="PTHR45712:SF22">
    <property type="entry name" value="INSULIN-LIKE GROWTH FACTOR-BINDING PROTEIN COMPLEX ACID LABILE SUBUNIT"/>
    <property type="match status" value="1"/>
</dbReference>
<dbReference type="InterPro" id="IPR050333">
    <property type="entry name" value="SLRP"/>
</dbReference>
<dbReference type="PROSITE" id="PS51450">
    <property type="entry name" value="LRR"/>
    <property type="match status" value="3"/>
</dbReference>